<dbReference type="Proteomes" id="UP000289455">
    <property type="component" value="Unassembled WGS sequence"/>
</dbReference>
<dbReference type="OrthoDB" id="9810734at2"/>
<dbReference type="SUPFAM" id="SSF51735">
    <property type="entry name" value="NAD(P)-binding Rossmann-fold domains"/>
    <property type="match status" value="1"/>
</dbReference>
<evidence type="ECO:0000256" key="1">
    <source>
        <dbReference type="ARBA" id="ARBA00006484"/>
    </source>
</evidence>
<dbReference type="PANTHER" id="PTHR44196">
    <property type="entry name" value="DEHYDROGENASE/REDUCTASE SDR FAMILY MEMBER 7B"/>
    <property type="match status" value="1"/>
</dbReference>
<sequence>MNKTVVISGGSQGIGKALVKKFISEGFNTFTCSRKAGNLAALQEEINNSLLHTFVADLSQKEQTKAFAEFVLGHTQQIDVLINNAGFFLPGQIQNEEDQVLERQIETNVYSAYHLTRALLPSFQARKAGHIFTICSTASITAYTQGGSYCISKYALLGFTKVLREELKTQGIKVTAVLPGATLTPSWDGVNLPASRFIPAEDIASTIWAAYQMAPSTVLEEILIRPQLGDIDLD</sequence>
<keyword evidence="5" id="KW-1185">Reference proteome</keyword>
<dbReference type="GO" id="GO:0016020">
    <property type="term" value="C:membrane"/>
    <property type="evidence" value="ECO:0007669"/>
    <property type="project" value="TreeGrafter"/>
</dbReference>
<dbReference type="PROSITE" id="PS00061">
    <property type="entry name" value="ADH_SHORT"/>
    <property type="match status" value="1"/>
</dbReference>
<evidence type="ECO:0000256" key="3">
    <source>
        <dbReference type="RuleBase" id="RU000363"/>
    </source>
</evidence>
<accession>A0A4Q1BXM4</accession>
<name>A0A4Q1BXM4_9BACT</name>
<dbReference type="PRINTS" id="PR00081">
    <property type="entry name" value="GDHRDH"/>
</dbReference>
<evidence type="ECO:0000313" key="4">
    <source>
        <dbReference type="EMBL" id="RXK47097.1"/>
    </source>
</evidence>
<evidence type="ECO:0000256" key="2">
    <source>
        <dbReference type="ARBA" id="ARBA00023002"/>
    </source>
</evidence>
<dbReference type="InterPro" id="IPR020904">
    <property type="entry name" value="Sc_DH/Rdtase_CS"/>
</dbReference>
<dbReference type="GO" id="GO:0016491">
    <property type="term" value="F:oxidoreductase activity"/>
    <property type="evidence" value="ECO:0007669"/>
    <property type="project" value="UniProtKB-KW"/>
</dbReference>
<gene>
    <name evidence="4" type="ORF">ESB04_10880</name>
</gene>
<dbReference type="AlphaFoldDB" id="A0A4Q1BXM4"/>
<organism evidence="4 5">
    <name type="scientific">Aquirufa rosea</name>
    <dbReference type="NCBI Taxonomy" id="2509241"/>
    <lineage>
        <taxon>Bacteria</taxon>
        <taxon>Pseudomonadati</taxon>
        <taxon>Bacteroidota</taxon>
        <taxon>Cytophagia</taxon>
        <taxon>Cytophagales</taxon>
        <taxon>Flectobacillaceae</taxon>
        <taxon>Aquirufa</taxon>
    </lineage>
</organism>
<dbReference type="InterPro" id="IPR036291">
    <property type="entry name" value="NAD(P)-bd_dom_sf"/>
</dbReference>
<dbReference type="PANTHER" id="PTHR44196:SF1">
    <property type="entry name" value="DEHYDROGENASE_REDUCTASE SDR FAMILY MEMBER 7B"/>
    <property type="match status" value="1"/>
</dbReference>
<dbReference type="InterPro" id="IPR002347">
    <property type="entry name" value="SDR_fam"/>
</dbReference>
<evidence type="ECO:0000313" key="5">
    <source>
        <dbReference type="Proteomes" id="UP000289455"/>
    </source>
</evidence>
<protein>
    <submittedName>
        <fullName evidence="4">SDR family oxidoreductase</fullName>
    </submittedName>
</protein>
<reference evidence="4 5" key="1">
    <citation type="submission" date="2019-01" db="EMBL/GenBank/DDBJ databases">
        <title>Cytophagaceae bacterium strain CAR-16.</title>
        <authorList>
            <person name="Chen W.-M."/>
        </authorList>
    </citation>
    <scope>NUCLEOTIDE SEQUENCE [LARGE SCALE GENOMIC DNA]</scope>
    <source>
        <strain evidence="4 5">CAR-16</strain>
    </source>
</reference>
<dbReference type="CDD" id="cd05233">
    <property type="entry name" value="SDR_c"/>
    <property type="match status" value="1"/>
</dbReference>
<comment type="similarity">
    <text evidence="1 3">Belongs to the short-chain dehydrogenases/reductases (SDR) family.</text>
</comment>
<dbReference type="PRINTS" id="PR00080">
    <property type="entry name" value="SDRFAMILY"/>
</dbReference>
<dbReference type="Pfam" id="PF00106">
    <property type="entry name" value="adh_short"/>
    <property type="match status" value="1"/>
</dbReference>
<dbReference type="EMBL" id="SDHY01000007">
    <property type="protein sequence ID" value="RXK47097.1"/>
    <property type="molecule type" value="Genomic_DNA"/>
</dbReference>
<keyword evidence="2" id="KW-0560">Oxidoreductase</keyword>
<proteinExistence type="inferred from homology"/>
<dbReference type="Gene3D" id="3.40.50.720">
    <property type="entry name" value="NAD(P)-binding Rossmann-like Domain"/>
    <property type="match status" value="1"/>
</dbReference>
<comment type="caution">
    <text evidence="4">The sequence shown here is derived from an EMBL/GenBank/DDBJ whole genome shotgun (WGS) entry which is preliminary data.</text>
</comment>
<dbReference type="RefSeq" id="WP_129027779.1">
    <property type="nucleotide sequence ID" value="NZ_SDHY01000007.1"/>
</dbReference>